<evidence type="ECO:0000256" key="3">
    <source>
        <dbReference type="SAM" id="Phobius"/>
    </source>
</evidence>
<keyword evidence="3" id="KW-0472">Membrane</keyword>
<evidence type="ECO:0000256" key="2">
    <source>
        <dbReference type="ARBA" id="ARBA00022801"/>
    </source>
</evidence>
<dbReference type="InterPro" id="IPR029052">
    <property type="entry name" value="Metallo-depent_PP-like"/>
</dbReference>
<dbReference type="GO" id="GO:0046872">
    <property type="term" value="F:metal ion binding"/>
    <property type="evidence" value="ECO:0007669"/>
    <property type="project" value="UniProtKB-KW"/>
</dbReference>
<dbReference type="InterPro" id="IPR051158">
    <property type="entry name" value="Metallophosphoesterase_sf"/>
</dbReference>
<dbReference type="InterPro" id="IPR004843">
    <property type="entry name" value="Calcineurin-like_PHP"/>
</dbReference>
<keyword evidence="3" id="KW-0812">Transmembrane</keyword>
<proteinExistence type="predicted"/>
<evidence type="ECO:0000313" key="5">
    <source>
        <dbReference type="EMBL" id="TDH62827.1"/>
    </source>
</evidence>
<evidence type="ECO:0000259" key="4">
    <source>
        <dbReference type="Pfam" id="PF00149"/>
    </source>
</evidence>
<dbReference type="OrthoDB" id="9780884at2"/>
<keyword evidence="1" id="KW-0479">Metal-binding</keyword>
<evidence type="ECO:0000313" key="6">
    <source>
        <dbReference type="Proteomes" id="UP000295096"/>
    </source>
</evidence>
<dbReference type="AlphaFoldDB" id="A0A4R5QJL1"/>
<dbReference type="Proteomes" id="UP000295096">
    <property type="component" value="Unassembled WGS sequence"/>
</dbReference>
<dbReference type="PANTHER" id="PTHR31302:SF31">
    <property type="entry name" value="PHOSPHODIESTERASE YAEI"/>
    <property type="match status" value="1"/>
</dbReference>
<dbReference type="SUPFAM" id="SSF56300">
    <property type="entry name" value="Metallo-dependent phosphatases"/>
    <property type="match status" value="1"/>
</dbReference>
<keyword evidence="3" id="KW-1133">Transmembrane helix</keyword>
<keyword evidence="2" id="KW-0378">Hydrolase</keyword>
<evidence type="ECO:0000256" key="1">
    <source>
        <dbReference type="ARBA" id="ARBA00022723"/>
    </source>
</evidence>
<keyword evidence="6" id="KW-1185">Reference proteome</keyword>
<dbReference type="GO" id="GO:0016020">
    <property type="term" value="C:membrane"/>
    <property type="evidence" value="ECO:0007669"/>
    <property type="project" value="GOC"/>
</dbReference>
<dbReference type="Pfam" id="PF00149">
    <property type="entry name" value="Metallophos"/>
    <property type="match status" value="1"/>
</dbReference>
<feature type="domain" description="Calcineurin-like phosphoesterase" evidence="4">
    <location>
        <begin position="80"/>
        <end position="264"/>
    </location>
</feature>
<organism evidence="5 6">
    <name type="scientific">Dankookia rubra</name>
    <dbReference type="NCBI Taxonomy" id="1442381"/>
    <lineage>
        <taxon>Bacteria</taxon>
        <taxon>Pseudomonadati</taxon>
        <taxon>Pseudomonadota</taxon>
        <taxon>Alphaproteobacteria</taxon>
        <taxon>Acetobacterales</taxon>
        <taxon>Roseomonadaceae</taxon>
        <taxon>Dankookia</taxon>
    </lineage>
</organism>
<protein>
    <submittedName>
        <fullName evidence="5">Metallophosphoesterase</fullName>
    </submittedName>
</protein>
<dbReference type="GO" id="GO:0008758">
    <property type="term" value="F:UDP-2,3-diacylglucosamine hydrolase activity"/>
    <property type="evidence" value="ECO:0007669"/>
    <property type="project" value="TreeGrafter"/>
</dbReference>
<dbReference type="RefSeq" id="WP_133288276.1">
    <property type="nucleotide sequence ID" value="NZ_SMSJ01000008.1"/>
</dbReference>
<reference evidence="5 6" key="1">
    <citation type="journal article" date="2016" name="J. Microbiol.">
        <title>Dankookia rubra gen. nov., sp. nov., an alphaproteobacterium isolated from sediment of a shallow stream.</title>
        <authorList>
            <person name="Kim W.H."/>
            <person name="Kim D.H."/>
            <person name="Kang K."/>
            <person name="Ahn T.Y."/>
        </authorList>
    </citation>
    <scope>NUCLEOTIDE SEQUENCE [LARGE SCALE GENOMIC DNA]</scope>
    <source>
        <strain evidence="5 6">JCM30602</strain>
    </source>
</reference>
<comment type="caution">
    <text evidence="5">The sequence shown here is derived from an EMBL/GenBank/DDBJ whole genome shotgun (WGS) entry which is preliminary data.</text>
</comment>
<dbReference type="PANTHER" id="PTHR31302">
    <property type="entry name" value="TRANSMEMBRANE PROTEIN WITH METALLOPHOSPHOESTERASE DOMAIN-RELATED"/>
    <property type="match status" value="1"/>
</dbReference>
<dbReference type="GO" id="GO:0009245">
    <property type="term" value="P:lipid A biosynthetic process"/>
    <property type="evidence" value="ECO:0007669"/>
    <property type="project" value="TreeGrafter"/>
</dbReference>
<dbReference type="Gene3D" id="3.60.21.10">
    <property type="match status" value="1"/>
</dbReference>
<gene>
    <name evidence="5" type="ORF">E2C06_09025</name>
</gene>
<sequence>MDGDVAAFARGLHEPAARAPGEAGWRARLKRRTLLRSAGGAGALGLGLGGYAFAYEPGVRLRVVEHHLSPAGWPADLPLSIALVADPHCGGPHTTLARLGRAVALTNALRPDLVVLLGDYLADHRFTTSRPSFRGVAEVLARLQAPLGVHAILGNHDWWEDAATQRGAGGLPEAAADFAAAGLPILHNEARRLVHNGRPVWLGGLGSQWAYREKRGAYRGADDLAATLGAFTDDAPAILLAHEPDIFPAVPGRVAVTLSGHTHGGQVRIGGYSPVVPSRFGNRYAYGAIEEAGRHLVVSGGIGNSMLPVRFGMPPELTMVRLGGAAA</sequence>
<name>A0A4R5QJL1_9PROT</name>
<accession>A0A4R5QJL1</accession>
<dbReference type="EMBL" id="SMSJ01000008">
    <property type="protein sequence ID" value="TDH62827.1"/>
    <property type="molecule type" value="Genomic_DNA"/>
</dbReference>
<feature type="transmembrane region" description="Helical" evidence="3">
    <location>
        <begin position="34"/>
        <end position="54"/>
    </location>
</feature>